<dbReference type="AlphaFoldDB" id="A0A7J6C3J8"/>
<evidence type="ECO:0000256" key="3">
    <source>
        <dbReference type="ARBA" id="ARBA00022692"/>
    </source>
</evidence>
<dbReference type="CDD" id="cd06364">
    <property type="entry name" value="PBP1_CaSR"/>
    <property type="match status" value="1"/>
</dbReference>
<dbReference type="PRINTS" id="PR00248">
    <property type="entry name" value="GPCRMGR"/>
</dbReference>
<keyword evidence="9" id="KW-0325">Glycoprotein</keyword>
<dbReference type="Gene3D" id="3.40.50.2300">
    <property type="match status" value="2"/>
</dbReference>
<name>A0A7J6C3J8_9TELE</name>
<feature type="region of interest" description="Disordered" evidence="11">
    <location>
        <begin position="781"/>
        <end position="813"/>
    </location>
</feature>
<protein>
    <recommendedName>
        <fullName evidence="13">Receptor ligand binding region domain-containing protein</fullName>
    </recommendedName>
</protein>
<dbReference type="InterPro" id="IPR000068">
    <property type="entry name" value="GPCR_3_Ca_sens_rcpt-rel"/>
</dbReference>
<dbReference type="FunFam" id="3.40.50.2300:FF:000016">
    <property type="entry name" value="Taste 1 receptor member 2"/>
    <property type="match status" value="1"/>
</dbReference>
<feature type="compositionally biased region" description="Polar residues" evidence="11">
    <location>
        <begin position="864"/>
        <end position="874"/>
    </location>
</feature>
<evidence type="ECO:0000313" key="15">
    <source>
        <dbReference type="Proteomes" id="UP000579812"/>
    </source>
</evidence>
<keyword evidence="2" id="KW-1003">Cell membrane</keyword>
<dbReference type="InterPro" id="IPR028082">
    <property type="entry name" value="Peripla_BP_I"/>
</dbReference>
<organism evidence="14 15">
    <name type="scientific">Onychostoma macrolepis</name>
    <dbReference type="NCBI Taxonomy" id="369639"/>
    <lineage>
        <taxon>Eukaryota</taxon>
        <taxon>Metazoa</taxon>
        <taxon>Chordata</taxon>
        <taxon>Craniata</taxon>
        <taxon>Vertebrata</taxon>
        <taxon>Euteleostomi</taxon>
        <taxon>Actinopterygii</taxon>
        <taxon>Neopterygii</taxon>
        <taxon>Teleostei</taxon>
        <taxon>Ostariophysi</taxon>
        <taxon>Cypriniformes</taxon>
        <taxon>Cyprinidae</taxon>
        <taxon>Acrossocheilinae</taxon>
        <taxon>Onychostoma</taxon>
    </lineage>
</organism>
<evidence type="ECO:0000256" key="12">
    <source>
        <dbReference type="SAM" id="Phobius"/>
    </source>
</evidence>
<keyword evidence="4" id="KW-0732">Signal</keyword>
<dbReference type="GO" id="GO:0004930">
    <property type="term" value="F:G protein-coupled receptor activity"/>
    <property type="evidence" value="ECO:0007669"/>
    <property type="project" value="UniProtKB-KW"/>
</dbReference>
<evidence type="ECO:0000259" key="13">
    <source>
        <dbReference type="Pfam" id="PF01094"/>
    </source>
</evidence>
<dbReference type="InterPro" id="IPR000337">
    <property type="entry name" value="GPCR_3"/>
</dbReference>
<keyword evidence="5 12" id="KW-1133">Transmembrane helix</keyword>
<keyword evidence="10" id="KW-0807">Transducer</keyword>
<reference evidence="14 15" key="1">
    <citation type="submission" date="2020-04" db="EMBL/GenBank/DDBJ databases">
        <title>Chromosome-level genome assembly of a cyprinid fish Onychostoma macrolepis by integration of Nanopore Sequencing, Bionano and Hi-C technology.</title>
        <authorList>
            <person name="Wang D."/>
        </authorList>
    </citation>
    <scope>NUCLEOTIDE SEQUENCE [LARGE SCALE GENOMIC DNA]</scope>
    <source>
        <strain evidence="14">SWU-2019</strain>
        <tissue evidence="14">Muscle</tissue>
    </source>
</reference>
<evidence type="ECO:0000256" key="7">
    <source>
        <dbReference type="ARBA" id="ARBA00023136"/>
    </source>
</evidence>
<gene>
    <name evidence="14" type="ORF">G5714_017986</name>
</gene>
<keyword evidence="8" id="KW-0675">Receptor</keyword>
<sequence>MFIAAYVANFVLPVVLVPLLMIKYQWFGLLSTSPVQVHVEAPEPDHAFTHTQHGSRCQGVDLRSYRWLKTMIFTVEEINRDPVLLPNITLGYLVADTCLAEATTLSAALALVTGQEETVSGAECSGTPVVPVIIGDARSSASIVVADSLGVFDTPMVSYFASCACLSDSHRFHSFLRTVPSDAFQAKAMARLLNLLGWTWVGVVAGDDEYGKSGSQLLLKELEGTGVCVDYVEVIPKSHSQSRIRRIVERIQSSTAHVVVTFAIGPDLEVVFKQVVVQNVTNRQWIATEAWSTSIQYSVPASIPLLAGTIGFALRRADIQGLGAFLAQLNPVKQPNEPFVKDVWEEIFGCSLAQDWQPSSKRPKCIGSENVEKYGRIYTDVSQLRVTYNVYKAVYAIANAIHNMMACQPGRGPFENGECPDVTRINPRQLLHYLNAVNFTTPVGELVYFEDNGEPSASYDIMNWHVDESGAVNFIQVGQFDVAKGPGQELSINLEKVVWGGGWADQEINHLNKMTLRVRQWRKRQRELDQLLCYSGSDEEGIENNCNSVSGTQSSFSSDGVPGTPDSLMSDSVLGASDDFDFDTDVDYCSTDSEQEPNETEVTSFEDELRQWALEWPACHKKLVVLSLYPFAMVWNTHIKVMYTRAVWREGTQEEEGVVPDSWIDREMRTVRWPRKMSVTKTEKAIKDKINPHDDWMTFSLIKIKLTSDKRRECDTYNLTSQAEEDDEVIRSMRKRTKKVIPEGFVRNELTDSDESVRGVKLPTFPAAPRKLQPIEDTNMLHNTSHEDGAMSGQVERADSPRGSEMSTPNSVSQTLDGLMEALSGPEKCAARSRRKEMSNASTAPRIRDLSTPRSRHARDGYRSRSNSGSTIRSWHSDCSRPTFRSRHDGSRHSDVRSRHDRSRSDAPSPVMPPVPWPDTIKEHSTVISAPPPYDRLDAVTETGRWAFPLPLGVFQKKVLSLLVDIRHRLKETQPASSAVHIERTDTMEDFELQEQHLSDAQAFDTLVLQISRIGGRNTKDCVHKVLDRLFTNSLMAKFNLKGKGKGETPFRGSKVYIAIQDGIMKFDSTATEDCIKVNVSEHLKHAPQRLGGGGFTTP</sequence>
<dbReference type="InterPro" id="IPR001828">
    <property type="entry name" value="ANF_lig-bd_rcpt"/>
</dbReference>
<feature type="domain" description="Receptor ligand binding region" evidence="13">
    <location>
        <begin position="67"/>
        <end position="466"/>
    </location>
</feature>
<evidence type="ECO:0000313" key="14">
    <source>
        <dbReference type="EMBL" id="KAF4101554.1"/>
    </source>
</evidence>
<keyword evidence="15" id="KW-1185">Reference proteome</keyword>
<dbReference type="Proteomes" id="UP000579812">
    <property type="component" value="Unassembled WGS sequence"/>
</dbReference>
<evidence type="ECO:0000256" key="2">
    <source>
        <dbReference type="ARBA" id="ARBA00022475"/>
    </source>
</evidence>
<dbReference type="SUPFAM" id="SSF53822">
    <property type="entry name" value="Periplasmic binding protein-like I"/>
    <property type="match status" value="1"/>
</dbReference>
<evidence type="ECO:0000256" key="9">
    <source>
        <dbReference type="ARBA" id="ARBA00023180"/>
    </source>
</evidence>
<evidence type="ECO:0000256" key="6">
    <source>
        <dbReference type="ARBA" id="ARBA00023040"/>
    </source>
</evidence>
<evidence type="ECO:0000256" key="1">
    <source>
        <dbReference type="ARBA" id="ARBA00004651"/>
    </source>
</evidence>
<dbReference type="Pfam" id="PF01094">
    <property type="entry name" value="ANF_receptor"/>
    <property type="match status" value="1"/>
</dbReference>
<keyword evidence="6" id="KW-0297">G-protein coupled receptor</keyword>
<keyword evidence="7 12" id="KW-0472">Membrane</keyword>
<comment type="caution">
    <text evidence="14">The sequence shown here is derived from an EMBL/GenBank/DDBJ whole genome shotgun (WGS) entry which is preliminary data.</text>
</comment>
<evidence type="ECO:0000256" key="5">
    <source>
        <dbReference type="ARBA" id="ARBA00022989"/>
    </source>
</evidence>
<keyword evidence="3 12" id="KW-0812">Transmembrane</keyword>
<dbReference type="GO" id="GO:0005886">
    <property type="term" value="C:plasma membrane"/>
    <property type="evidence" value="ECO:0007669"/>
    <property type="project" value="UniProtKB-SubCell"/>
</dbReference>
<feature type="transmembrane region" description="Helical" evidence="12">
    <location>
        <begin position="7"/>
        <end position="27"/>
    </location>
</feature>
<proteinExistence type="predicted"/>
<evidence type="ECO:0000256" key="8">
    <source>
        <dbReference type="ARBA" id="ARBA00023170"/>
    </source>
</evidence>
<dbReference type="PANTHER" id="PTHR24061">
    <property type="entry name" value="CALCIUM-SENSING RECEPTOR-RELATED"/>
    <property type="match status" value="1"/>
</dbReference>
<dbReference type="PANTHER" id="PTHR24061:SF528">
    <property type="entry name" value="C-FAMILY ODORANT RECEPTOR OLFCD2-RELATED"/>
    <property type="match status" value="1"/>
</dbReference>
<feature type="compositionally biased region" description="Basic and acidic residues" evidence="11">
    <location>
        <begin position="886"/>
        <end position="898"/>
    </location>
</feature>
<evidence type="ECO:0000256" key="4">
    <source>
        <dbReference type="ARBA" id="ARBA00022729"/>
    </source>
</evidence>
<evidence type="ECO:0000256" key="11">
    <source>
        <dbReference type="SAM" id="MobiDB-lite"/>
    </source>
</evidence>
<dbReference type="EMBL" id="JAAMOB010000018">
    <property type="protein sequence ID" value="KAF4101554.1"/>
    <property type="molecule type" value="Genomic_DNA"/>
</dbReference>
<comment type="subcellular location">
    <subcellularLocation>
        <location evidence="1">Cell membrane</location>
        <topology evidence="1">Multi-pass membrane protein</topology>
    </subcellularLocation>
</comment>
<evidence type="ECO:0000256" key="10">
    <source>
        <dbReference type="ARBA" id="ARBA00023224"/>
    </source>
</evidence>
<feature type="region of interest" description="Disordered" evidence="11">
    <location>
        <begin position="825"/>
        <end position="918"/>
    </location>
</feature>
<accession>A0A7J6C3J8</accession>
<dbReference type="PRINTS" id="PR00592">
    <property type="entry name" value="CASENSINGR"/>
</dbReference>